<protein>
    <recommendedName>
        <fullName evidence="4">Endonuclease/exonuclease/phosphatase domain-containing protein</fullName>
    </recommendedName>
</protein>
<keyword evidence="1" id="KW-0732">Signal</keyword>
<name>A0A6J8CA20_MYTCO</name>
<evidence type="ECO:0000313" key="2">
    <source>
        <dbReference type="EMBL" id="CAC5392381.1"/>
    </source>
</evidence>
<evidence type="ECO:0008006" key="4">
    <source>
        <dbReference type="Google" id="ProtNLM"/>
    </source>
</evidence>
<feature type="chain" id="PRO_5026873984" description="Endonuclease/exonuclease/phosphatase domain-containing protein" evidence="1">
    <location>
        <begin position="21"/>
        <end position="181"/>
    </location>
</feature>
<keyword evidence="3" id="KW-1185">Reference proteome</keyword>
<evidence type="ECO:0000256" key="1">
    <source>
        <dbReference type="SAM" id="SignalP"/>
    </source>
</evidence>
<dbReference type="EMBL" id="CACVKT020004972">
    <property type="protein sequence ID" value="CAC5392381.1"/>
    <property type="molecule type" value="Genomic_DNA"/>
</dbReference>
<sequence length="181" mass="20210">MKYTLLLSLASSLVLYVINAHIGSSKQNPVNLLNPILHHSGKRPISLPVQARQNITTMLLIILLLGDIEINPGPKTANVFPCGLCERPVTWSREGKDAQDPDAQKQLINITTQFGLTQFHEEPTRENNLLDLVFTTNPSLTKTSTNIPGISDHAIIKTDTDIKPFYSKSNPRKVFNWEEVN</sequence>
<evidence type="ECO:0000313" key="3">
    <source>
        <dbReference type="Proteomes" id="UP000507470"/>
    </source>
</evidence>
<reference evidence="2 3" key="1">
    <citation type="submission" date="2020-06" db="EMBL/GenBank/DDBJ databases">
        <authorList>
            <person name="Li R."/>
            <person name="Bekaert M."/>
        </authorList>
    </citation>
    <scope>NUCLEOTIDE SEQUENCE [LARGE SCALE GENOMIC DNA]</scope>
    <source>
        <strain evidence="3">wild</strain>
    </source>
</reference>
<feature type="signal peptide" evidence="1">
    <location>
        <begin position="1"/>
        <end position="20"/>
    </location>
</feature>
<dbReference type="OrthoDB" id="6202334at2759"/>
<proteinExistence type="predicted"/>
<gene>
    <name evidence="2" type="ORF">MCOR_27318</name>
</gene>
<organism evidence="2 3">
    <name type="scientific">Mytilus coruscus</name>
    <name type="common">Sea mussel</name>
    <dbReference type="NCBI Taxonomy" id="42192"/>
    <lineage>
        <taxon>Eukaryota</taxon>
        <taxon>Metazoa</taxon>
        <taxon>Spiralia</taxon>
        <taxon>Lophotrochozoa</taxon>
        <taxon>Mollusca</taxon>
        <taxon>Bivalvia</taxon>
        <taxon>Autobranchia</taxon>
        <taxon>Pteriomorphia</taxon>
        <taxon>Mytilida</taxon>
        <taxon>Mytiloidea</taxon>
        <taxon>Mytilidae</taxon>
        <taxon>Mytilinae</taxon>
        <taxon>Mytilus</taxon>
    </lineage>
</organism>
<dbReference type="AlphaFoldDB" id="A0A6J8CA20"/>
<accession>A0A6J8CA20</accession>
<dbReference type="Proteomes" id="UP000507470">
    <property type="component" value="Unassembled WGS sequence"/>
</dbReference>